<evidence type="ECO:0000256" key="2">
    <source>
        <dbReference type="SAM" id="SignalP"/>
    </source>
</evidence>
<organism evidence="3 4">
    <name type="scientific">Apiospora rasikravindrae</name>
    <dbReference type="NCBI Taxonomy" id="990691"/>
    <lineage>
        <taxon>Eukaryota</taxon>
        <taxon>Fungi</taxon>
        <taxon>Dikarya</taxon>
        <taxon>Ascomycota</taxon>
        <taxon>Pezizomycotina</taxon>
        <taxon>Sordariomycetes</taxon>
        <taxon>Xylariomycetidae</taxon>
        <taxon>Amphisphaeriales</taxon>
        <taxon>Apiosporaceae</taxon>
        <taxon>Apiospora</taxon>
    </lineage>
</organism>
<sequence>MRTVFSLLALGSATIVFAQEPRQRVEYSADFFPSGGNGVVLAAASSGCALSETTCESGCMPIGSVVSILNLVLFLLYNESGSMLHMATSLRSKGRRQLTNDASLQCCKDGTNTYCPINSVCNPGGCCPIGKTCKNGSGSASCAAGKTMCGIGCMPTTADCCSDGSYCPSGSKCSSNGYCCKIGQTCSGGSGSGAVTTSSRHATSTPTSDDLETSTSTSKLSIPAAQTADETTKAAATPSKTSTHPGTVTVTPSASGLPGGSGGSGAGALDRVDGKLAVGLVVVAALLI</sequence>
<evidence type="ECO:0000313" key="3">
    <source>
        <dbReference type="EMBL" id="KAK8045193.1"/>
    </source>
</evidence>
<feature type="chain" id="PRO_5047484612" description="GPI anchored protein" evidence="2">
    <location>
        <begin position="19"/>
        <end position="288"/>
    </location>
</feature>
<comment type="caution">
    <text evidence="3">The sequence shown here is derived from an EMBL/GenBank/DDBJ whole genome shotgun (WGS) entry which is preliminary data.</text>
</comment>
<feature type="region of interest" description="Disordered" evidence="1">
    <location>
        <begin position="197"/>
        <end position="265"/>
    </location>
</feature>
<accession>A0ABR1TEY4</accession>
<evidence type="ECO:0000313" key="4">
    <source>
        <dbReference type="Proteomes" id="UP001444661"/>
    </source>
</evidence>
<name>A0ABR1TEY4_9PEZI</name>
<feature type="compositionally biased region" description="Low complexity" evidence="1">
    <location>
        <begin position="233"/>
        <end position="243"/>
    </location>
</feature>
<dbReference type="Proteomes" id="UP001444661">
    <property type="component" value="Unassembled WGS sequence"/>
</dbReference>
<keyword evidence="2" id="KW-0732">Signal</keyword>
<protein>
    <recommendedName>
        <fullName evidence="5">GPI anchored protein</fullName>
    </recommendedName>
</protein>
<gene>
    <name evidence="3" type="ORF">PG993_005217</name>
</gene>
<feature type="signal peptide" evidence="2">
    <location>
        <begin position="1"/>
        <end position="18"/>
    </location>
</feature>
<reference evidence="3 4" key="1">
    <citation type="submission" date="2023-01" db="EMBL/GenBank/DDBJ databases">
        <title>Analysis of 21 Apiospora genomes using comparative genomics revels a genus with tremendous synthesis potential of carbohydrate active enzymes and secondary metabolites.</title>
        <authorList>
            <person name="Sorensen T."/>
        </authorList>
    </citation>
    <scope>NUCLEOTIDE SEQUENCE [LARGE SCALE GENOMIC DNA]</scope>
    <source>
        <strain evidence="3 4">CBS 33761</strain>
    </source>
</reference>
<dbReference type="EMBL" id="JAQQWK010000003">
    <property type="protein sequence ID" value="KAK8045193.1"/>
    <property type="molecule type" value="Genomic_DNA"/>
</dbReference>
<proteinExistence type="predicted"/>
<keyword evidence="4" id="KW-1185">Reference proteome</keyword>
<feature type="compositionally biased region" description="Low complexity" evidence="1">
    <location>
        <begin position="203"/>
        <end position="221"/>
    </location>
</feature>
<evidence type="ECO:0008006" key="5">
    <source>
        <dbReference type="Google" id="ProtNLM"/>
    </source>
</evidence>
<evidence type="ECO:0000256" key="1">
    <source>
        <dbReference type="SAM" id="MobiDB-lite"/>
    </source>
</evidence>